<evidence type="ECO:0000256" key="1">
    <source>
        <dbReference type="SAM" id="Coils"/>
    </source>
</evidence>
<dbReference type="SUPFAM" id="SSF140931">
    <property type="entry name" value="Fic-like"/>
    <property type="match status" value="1"/>
</dbReference>
<keyword evidence="1" id="KW-0175">Coiled coil</keyword>
<feature type="coiled-coil region" evidence="1">
    <location>
        <begin position="118"/>
        <end position="145"/>
    </location>
</feature>
<dbReference type="PROSITE" id="PS51459">
    <property type="entry name" value="FIDO"/>
    <property type="match status" value="1"/>
</dbReference>
<dbReference type="Gene3D" id="1.20.120.1870">
    <property type="entry name" value="Fic/DOC protein, Fido domain"/>
    <property type="match status" value="1"/>
</dbReference>
<evidence type="ECO:0000259" key="2">
    <source>
        <dbReference type="PROSITE" id="PS51459"/>
    </source>
</evidence>
<evidence type="ECO:0000313" key="4">
    <source>
        <dbReference type="Proteomes" id="UP000697998"/>
    </source>
</evidence>
<organism evidence="3 4">
    <name type="scientific">Candidatus Accumulibacter proximus</name>
    <dbReference type="NCBI Taxonomy" id="2954385"/>
    <lineage>
        <taxon>Bacteria</taxon>
        <taxon>Pseudomonadati</taxon>
        <taxon>Pseudomonadota</taxon>
        <taxon>Betaproteobacteria</taxon>
        <taxon>Candidatus Accumulibacter</taxon>
    </lineage>
</organism>
<dbReference type="AlphaFoldDB" id="A0A935UFK0"/>
<dbReference type="PANTHER" id="PTHR35810">
    <property type="entry name" value="CYTOPLASMIC PROTEIN-RELATED"/>
    <property type="match status" value="1"/>
</dbReference>
<accession>A0A935UFK0</accession>
<comment type="caution">
    <text evidence="3">The sequence shown here is derived from an EMBL/GenBank/DDBJ whole genome shotgun (WGS) entry which is preliminary data.</text>
</comment>
<dbReference type="InterPro" id="IPR011204">
    <property type="entry name" value="Virulence_RhuM-like"/>
</dbReference>
<dbReference type="PANTHER" id="PTHR35810:SF1">
    <property type="entry name" value="CYTOPLASMIC PROTEIN"/>
    <property type="match status" value="1"/>
</dbReference>
<dbReference type="Pfam" id="PF02661">
    <property type="entry name" value="Fic"/>
    <property type="match status" value="1"/>
</dbReference>
<dbReference type="InterPro" id="IPR053737">
    <property type="entry name" value="Type_II_TA_Toxin"/>
</dbReference>
<protein>
    <submittedName>
        <fullName evidence="3">Virulence RhuM family protein</fullName>
    </submittedName>
</protein>
<proteinExistence type="predicted"/>
<evidence type="ECO:0000313" key="3">
    <source>
        <dbReference type="EMBL" id="MBK7675081.1"/>
    </source>
</evidence>
<dbReference type="Proteomes" id="UP000697998">
    <property type="component" value="Unassembled WGS sequence"/>
</dbReference>
<sequence>MAEAPGGEVLLYEAPDGAARVDVRLERDTVWLRQEQMSQLFGRERSVITKHVRNVFREGELDVEAVCAKFAHTAADGKTYQVDYFNLDVIISVGYRVKSAQGTRFRQWATQTLRDHLVRGYTLNRERFEHNARELEAALALVRKAAAGEVLSTDQGRGLVDVIARYTQTFLLLQRYDEGLLVEPKGIVGGLLPPASEARAAIVRLKRDLLARGEATELFGREREDGLAALLGNLDQSVFGEPAYPTVEAKAAHLLYFVIKNHPFSDGNKRIGSFLFVEFLHRNGRLIRNGEAVINDVGLAALALLVAESAPTDKEVIVRLVMNMLAEPVT</sequence>
<reference evidence="3 4" key="1">
    <citation type="submission" date="2020-10" db="EMBL/GenBank/DDBJ databases">
        <title>Connecting structure to function with the recovery of over 1000 high-quality activated sludge metagenome-assembled genomes encoding full-length rRNA genes using long-read sequencing.</title>
        <authorList>
            <person name="Singleton C.M."/>
            <person name="Petriglieri F."/>
            <person name="Kristensen J.M."/>
            <person name="Kirkegaard R.H."/>
            <person name="Michaelsen T.Y."/>
            <person name="Andersen M.H."/>
            <person name="Karst S.M."/>
            <person name="Dueholm M.S."/>
            <person name="Nielsen P.H."/>
            <person name="Albertsen M."/>
        </authorList>
    </citation>
    <scope>NUCLEOTIDE SEQUENCE [LARGE SCALE GENOMIC DNA]</scope>
    <source>
        <strain evidence="3">EsbW_18-Q3-R4-48_BATAC.285</strain>
    </source>
</reference>
<dbReference type="InterPro" id="IPR003812">
    <property type="entry name" value="Fido"/>
</dbReference>
<feature type="domain" description="Fido" evidence="2">
    <location>
        <begin position="176"/>
        <end position="323"/>
    </location>
</feature>
<dbReference type="EMBL" id="JADJMH010000006">
    <property type="protein sequence ID" value="MBK7675081.1"/>
    <property type="molecule type" value="Genomic_DNA"/>
</dbReference>
<dbReference type="Pfam" id="PF13310">
    <property type="entry name" value="Virulence_RhuM"/>
    <property type="match status" value="1"/>
</dbReference>
<gene>
    <name evidence="3" type="ORF">IPJ27_10110</name>
</gene>
<dbReference type="InterPro" id="IPR036597">
    <property type="entry name" value="Fido-like_dom_sf"/>
</dbReference>
<name>A0A935UFK0_9PROT</name>